<comment type="similarity">
    <text evidence="1">Belongs to the LysR transcriptional regulatory family.</text>
</comment>
<dbReference type="OrthoDB" id="8557381at2"/>
<dbReference type="Proteomes" id="UP000321113">
    <property type="component" value="Unassembled WGS sequence"/>
</dbReference>
<gene>
    <name evidence="6" type="ORF">VSU01S_20790</name>
</gene>
<dbReference type="GO" id="GO:0003700">
    <property type="term" value="F:DNA-binding transcription factor activity"/>
    <property type="evidence" value="ECO:0007669"/>
    <property type="project" value="InterPro"/>
</dbReference>
<evidence type="ECO:0000256" key="3">
    <source>
        <dbReference type="ARBA" id="ARBA00023125"/>
    </source>
</evidence>
<evidence type="ECO:0000256" key="1">
    <source>
        <dbReference type="ARBA" id="ARBA00009437"/>
    </source>
</evidence>
<dbReference type="AlphaFoldDB" id="A0A511QR62"/>
<dbReference type="RefSeq" id="WP_119010010.1">
    <property type="nucleotide sequence ID" value="NZ_BJXK01000007.1"/>
</dbReference>
<sequence length="292" mass="32493">MDFSLAQLQAFVLTYETGSFKDAAIQSGKRSQAVAKLVSSLEDNCDVLLFIRHVRRLEATDEAKKLYKLAKRVLSDSNQISTMLKSFEEELPSSFTLAVDNLLISNEVTKCYKAILDEIPTIDLEILTGNTEQIAGWVETGEADMGLRASPFNSQDDLISVSAFNFKTITIASPETIRSGSIISQSELTRLTQIVAKFVFHYGLEIGHIISDSIITSNDLHNTLEMVEAGMGWAMVPEFNIRNKLKEQSLIEFSIEGSVPVVWNAEVVYQSDDKLTLAGDIFIQKIQTIEQI</sequence>
<name>A0A511QR62_9VIBR</name>
<dbReference type="CDD" id="cd05466">
    <property type="entry name" value="PBP2_LTTR_substrate"/>
    <property type="match status" value="1"/>
</dbReference>
<protein>
    <submittedName>
        <fullName evidence="6">LysR family transcriptional regulator</fullName>
    </submittedName>
</protein>
<reference evidence="6 7" key="1">
    <citation type="submission" date="2019-07" db="EMBL/GenBank/DDBJ databases">
        <title>Whole genome shotgun sequence of Vibrio superstes NBRC 103154.</title>
        <authorList>
            <person name="Hosoyama A."/>
            <person name="Uohara A."/>
            <person name="Ohji S."/>
            <person name="Ichikawa N."/>
        </authorList>
    </citation>
    <scope>NUCLEOTIDE SEQUENCE [LARGE SCALE GENOMIC DNA]</scope>
    <source>
        <strain evidence="6 7">NBRC 103154</strain>
    </source>
</reference>
<dbReference type="SUPFAM" id="SSF46785">
    <property type="entry name" value="Winged helix' DNA-binding domain"/>
    <property type="match status" value="1"/>
</dbReference>
<proteinExistence type="inferred from homology"/>
<dbReference type="InterPro" id="IPR000847">
    <property type="entry name" value="LysR_HTH_N"/>
</dbReference>
<evidence type="ECO:0000313" key="6">
    <source>
        <dbReference type="EMBL" id="GEM79834.1"/>
    </source>
</evidence>
<dbReference type="PANTHER" id="PTHR30126">
    <property type="entry name" value="HTH-TYPE TRANSCRIPTIONAL REGULATOR"/>
    <property type="match status" value="1"/>
</dbReference>
<accession>A0A511QR62</accession>
<evidence type="ECO:0000256" key="4">
    <source>
        <dbReference type="ARBA" id="ARBA00023163"/>
    </source>
</evidence>
<dbReference type="Pfam" id="PF03466">
    <property type="entry name" value="LysR_substrate"/>
    <property type="match status" value="1"/>
</dbReference>
<dbReference type="Pfam" id="PF00126">
    <property type="entry name" value="HTH_1"/>
    <property type="match status" value="1"/>
</dbReference>
<keyword evidence="2" id="KW-0805">Transcription regulation</keyword>
<keyword evidence="4" id="KW-0804">Transcription</keyword>
<dbReference type="EMBL" id="BJXK01000007">
    <property type="protein sequence ID" value="GEM79834.1"/>
    <property type="molecule type" value="Genomic_DNA"/>
</dbReference>
<dbReference type="Gene3D" id="1.10.10.10">
    <property type="entry name" value="Winged helix-like DNA-binding domain superfamily/Winged helix DNA-binding domain"/>
    <property type="match status" value="1"/>
</dbReference>
<dbReference type="PROSITE" id="PS50931">
    <property type="entry name" value="HTH_LYSR"/>
    <property type="match status" value="1"/>
</dbReference>
<dbReference type="PANTHER" id="PTHR30126:SF40">
    <property type="entry name" value="HTH-TYPE TRANSCRIPTIONAL REGULATOR GLTR"/>
    <property type="match status" value="1"/>
</dbReference>
<dbReference type="Gene3D" id="3.40.190.290">
    <property type="match status" value="1"/>
</dbReference>
<evidence type="ECO:0000313" key="7">
    <source>
        <dbReference type="Proteomes" id="UP000321113"/>
    </source>
</evidence>
<dbReference type="InterPro" id="IPR036388">
    <property type="entry name" value="WH-like_DNA-bd_sf"/>
</dbReference>
<dbReference type="InterPro" id="IPR036390">
    <property type="entry name" value="WH_DNA-bd_sf"/>
</dbReference>
<keyword evidence="7" id="KW-1185">Reference proteome</keyword>
<evidence type="ECO:0000256" key="2">
    <source>
        <dbReference type="ARBA" id="ARBA00023015"/>
    </source>
</evidence>
<evidence type="ECO:0000259" key="5">
    <source>
        <dbReference type="PROSITE" id="PS50931"/>
    </source>
</evidence>
<keyword evidence="3" id="KW-0238">DNA-binding</keyword>
<comment type="caution">
    <text evidence="6">The sequence shown here is derived from an EMBL/GenBank/DDBJ whole genome shotgun (WGS) entry which is preliminary data.</text>
</comment>
<dbReference type="InterPro" id="IPR005119">
    <property type="entry name" value="LysR_subst-bd"/>
</dbReference>
<dbReference type="SUPFAM" id="SSF53850">
    <property type="entry name" value="Periplasmic binding protein-like II"/>
    <property type="match status" value="1"/>
</dbReference>
<feature type="domain" description="HTH lysR-type" evidence="5">
    <location>
        <begin position="1"/>
        <end position="60"/>
    </location>
</feature>
<organism evidence="6 7">
    <name type="scientific">Vibrio superstes NBRC 103154</name>
    <dbReference type="NCBI Taxonomy" id="1219062"/>
    <lineage>
        <taxon>Bacteria</taxon>
        <taxon>Pseudomonadati</taxon>
        <taxon>Pseudomonadota</taxon>
        <taxon>Gammaproteobacteria</taxon>
        <taxon>Vibrionales</taxon>
        <taxon>Vibrionaceae</taxon>
        <taxon>Vibrio</taxon>
    </lineage>
</organism>
<dbReference type="GO" id="GO:0000976">
    <property type="term" value="F:transcription cis-regulatory region binding"/>
    <property type="evidence" value="ECO:0007669"/>
    <property type="project" value="TreeGrafter"/>
</dbReference>